<gene>
    <name evidence="1" type="ordered locus">F7308_0898</name>
</gene>
<protein>
    <submittedName>
        <fullName evidence="1">Uncharacterized protein</fullName>
    </submittedName>
</protein>
<evidence type="ECO:0000313" key="2">
    <source>
        <dbReference type="Proteomes" id="UP000000490"/>
    </source>
</evidence>
<accession>A0ABM5M9G9</accession>
<dbReference type="EMBL" id="CP002872">
    <property type="protein sequence ID" value="AEI35825.1"/>
    <property type="molecule type" value="Genomic_DNA"/>
</dbReference>
<dbReference type="RefSeq" id="WP_013922663.1">
    <property type="nucleotide sequence ID" value="NC_015696.1"/>
</dbReference>
<keyword evidence="2" id="KW-1185">Reference proteome</keyword>
<reference evidence="1" key="1">
    <citation type="submission" date="2011-05" db="EMBL/GenBank/DDBJ databases">
        <authorList>
            <person name="Kuske C.R."/>
            <person name="Challacombe J.F."/>
            <person name="Siddaramappa S."/>
            <person name="Petersen J.M."/>
            <person name="Bruce D.C."/>
        </authorList>
    </citation>
    <scope>NUCLEOTIDE SEQUENCE</scope>
    <source>
        <strain evidence="1">TX077308</strain>
    </source>
</reference>
<sequence length="64" mass="7348">MTTKKDKKGTIHIANSSIEIRADKKELLELYRKSLAKKECFHDVLKTFLINAIEQTNSITVDNI</sequence>
<proteinExistence type="predicted"/>
<name>A0ABM5M9G9_FRAST</name>
<dbReference type="Proteomes" id="UP000000490">
    <property type="component" value="Chromosome"/>
</dbReference>
<organism evidence="1 2">
    <name type="scientific">Francisella salina</name>
    <dbReference type="NCBI Taxonomy" id="573569"/>
    <lineage>
        <taxon>Bacteria</taxon>
        <taxon>Pseudomonadati</taxon>
        <taxon>Pseudomonadota</taxon>
        <taxon>Gammaproteobacteria</taxon>
        <taxon>Thiotrichales</taxon>
        <taxon>Francisellaceae</taxon>
        <taxon>Francisella</taxon>
    </lineage>
</organism>
<evidence type="ECO:0000313" key="1">
    <source>
        <dbReference type="EMBL" id="AEI35825.1"/>
    </source>
</evidence>